<proteinExistence type="predicted"/>
<feature type="compositionally biased region" description="Low complexity" evidence="3">
    <location>
        <begin position="137"/>
        <end position="160"/>
    </location>
</feature>
<dbReference type="InterPro" id="IPR003245">
    <property type="entry name" value="Phytocyanin_dom"/>
</dbReference>
<feature type="signal peptide" evidence="4">
    <location>
        <begin position="1"/>
        <end position="26"/>
    </location>
</feature>
<dbReference type="AlphaFoldDB" id="A0A8J5FM03"/>
<dbReference type="EMBL" id="JACMSC010000014">
    <property type="protein sequence ID" value="KAG6490124.1"/>
    <property type="molecule type" value="Genomic_DNA"/>
</dbReference>
<evidence type="ECO:0000256" key="4">
    <source>
        <dbReference type="SAM" id="SignalP"/>
    </source>
</evidence>
<name>A0A8J5FM03_ZINOF</name>
<dbReference type="PROSITE" id="PS51485">
    <property type="entry name" value="PHYTOCYANIN"/>
    <property type="match status" value="1"/>
</dbReference>
<organism evidence="6 7">
    <name type="scientific">Zingiber officinale</name>
    <name type="common">Ginger</name>
    <name type="synonym">Amomum zingiber</name>
    <dbReference type="NCBI Taxonomy" id="94328"/>
    <lineage>
        <taxon>Eukaryota</taxon>
        <taxon>Viridiplantae</taxon>
        <taxon>Streptophyta</taxon>
        <taxon>Embryophyta</taxon>
        <taxon>Tracheophyta</taxon>
        <taxon>Spermatophyta</taxon>
        <taxon>Magnoliopsida</taxon>
        <taxon>Liliopsida</taxon>
        <taxon>Zingiberales</taxon>
        <taxon>Zingiberaceae</taxon>
        <taxon>Zingiber</taxon>
    </lineage>
</organism>
<dbReference type="PANTHER" id="PTHR33021">
    <property type="entry name" value="BLUE COPPER PROTEIN"/>
    <property type="match status" value="1"/>
</dbReference>
<dbReference type="OrthoDB" id="1933492at2759"/>
<dbReference type="Pfam" id="PF02298">
    <property type="entry name" value="Cu_bind_like"/>
    <property type="match status" value="1"/>
</dbReference>
<protein>
    <recommendedName>
        <fullName evidence="5">Phytocyanin domain-containing protein</fullName>
    </recommendedName>
</protein>
<dbReference type="GO" id="GO:0005886">
    <property type="term" value="C:plasma membrane"/>
    <property type="evidence" value="ECO:0007669"/>
    <property type="project" value="TreeGrafter"/>
</dbReference>
<evidence type="ECO:0000259" key="5">
    <source>
        <dbReference type="PROSITE" id="PS51485"/>
    </source>
</evidence>
<dbReference type="Proteomes" id="UP000734854">
    <property type="component" value="Unassembled WGS sequence"/>
</dbReference>
<sequence>MAKSATSLSLAGLILVAANLLLAVSAATTHTVGGNSGWTIPFGANNYTAWASNQNFAVGDTLVFNFASGIHDVIQVPWASFNSCSTANQIGSTFSNSPARLPITTAGMHYYICGFTGHCDAGQRLAITVPASSSSASPPTAAATAPTAPAPGGSSSTVPSGPSPGGQVPGSGAISVPSMAFVALSSLLASQFLFYI</sequence>
<evidence type="ECO:0000256" key="1">
    <source>
        <dbReference type="ARBA" id="ARBA00022723"/>
    </source>
</evidence>
<feature type="domain" description="Phytocyanin" evidence="5">
    <location>
        <begin position="28"/>
        <end position="131"/>
    </location>
</feature>
<accession>A0A8J5FM03</accession>
<keyword evidence="1" id="KW-0479">Metal-binding</keyword>
<feature type="chain" id="PRO_5035177315" description="Phytocyanin domain-containing protein" evidence="4">
    <location>
        <begin position="27"/>
        <end position="196"/>
    </location>
</feature>
<dbReference type="GO" id="GO:0009055">
    <property type="term" value="F:electron transfer activity"/>
    <property type="evidence" value="ECO:0007669"/>
    <property type="project" value="InterPro"/>
</dbReference>
<reference evidence="6 7" key="1">
    <citation type="submission" date="2020-08" db="EMBL/GenBank/DDBJ databases">
        <title>Plant Genome Project.</title>
        <authorList>
            <person name="Zhang R.-G."/>
        </authorList>
    </citation>
    <scope>NUCLEOTIDE SEQUENCE [LARGE SCALE GENOMIC DNA]</scope>
    <source>
        <tissue evidence="6">Rhizome</tissue>
    </source>
</reference>
<keyword evidence="7" id="KW-1185">Reference proteome</keyword>
<comment type="caution">
    <text evidence="6">The sequence shown here is derived from an EMBL/GenBank/DDBJ whole genome shotgun (WGS) entry which is preliminary data.</text>
</comment>
<keyword evidence="4" id="KW-0732">Signal</keyword>
<gene>
    <name evidence="6" type="ORF">ZIOFF_051407</name>
</gene>
<feature type="region of interest" description="Disordered" evidence="3">
    <location>
        <begin position="137"/>
        <end position="169"/>
    </location>
</feature>
<evidence type="ECO:0000256" key="2">
    <source>
        <dbReference type="ARBA" id="ARBA00023180"/>
    </source>
</evidence>
<dbReference type="FunFam" id="2.60.40.420:FF:000003">
    <property type="entry name" value="Blue copper"/>
    <property type="match status" value="1"/>
</dbReference>
<dbReference type="InterPro" id="IPR039391">
    <property type="entry name" value="Phytocyanin-like"/>
</dbReference>
<dbReference type="PANTHER" id="PTHR33021:SF496">
    <property type="entry name" value="OS08G0482700 PROTEIN"/>
    <property type="match status" value="1"/>
</dbReference>
<evidence type="ECO:0000313" key="6">
    <source>
        <dbReference type="EMBL" id="KAG6490124.1"/>
    </source>
</evidence>
<keyword evidence="2" id="KW-0325">Glycoprotein</keyword>
<evidence type="ECO:0000313" key="7">
    <source>
        <dbReference type="Proteomes" id="UP000734854"/>
    </source>
</evidence>
<evidence type="ECO:0000256" key="3">
    <source>
        <dbReference type="SAM" id="MobiDB-lite"/>
    </source>
</evidence>
<dbReference type="GO" id="GO:0046872">
    <property type="term" value="F:metal ion binding"/>
    <property type="evidence" value="ECO:0007669"/>
    <property type="project" value="UniProtKB-KW"/>
</dbReference>